<organism evidence="7 8">
    <name type="scientific">Dreissena polymorpha</name>
    <name type="common">Zebra mussel</name>
    <name type="synonym">Mytilus polymorpha</name>
    <dbReference type="NCBI Taxonomy" id="45954"/>
    <lineage>
        <taxon>Eukaryota</taxon>
        <taxon>Metazoa</taxon>
        <taxon>Spiralia</taxon>
        <taxon>Lophotrochozoa</taxon>
        <taxon>Mollusca</taxon>
        <taxon>Bivalvia</taxon>
        <taxon>Autobranchia</taxon>
        <taxon>Heteroconchia</taxon>
        <taxon>Euheterodonta</taxon>
        <taxon>Imparidentia</taxon>
        <taxon>Neoheterodontei</taxon>
        <taxon>Myida</taxon>
        <taxon>Dreissenoidea</taxon>
        <taxon>Dreissenidae</taxon>
        <taxon>Dreissena</taxon>
    </lineage>
</organism>
<dbReference type="GO" id="GO:0005886">
    <property type="term" value="C:plasma membrane"/>
    <property type="evidence" value="ECO:0007669"/>
    <property type="project" value="TreeGrafter"/>
</dbReference>
<dbReference type="SUPFAM" id="SSF161070">
    <property type="entry name" value="SNF-like"/>
    <property type="match status" value="1"/>
</dbReference>
<feature type="transmembrane region" description="Helical" evidence="6">
    <location>
        <begin position="6"/>
        <end position="26"/>
    </location>
</feature>
<keyword evidence="5 6" id="KW-0472">Membrane</keyword>
<dbReference type="PANTHER" id="PTHR11616">
    <property type="entry name" value="SODIUM/CHLORIDE DEPENDENT TRANSPORTER"/>
    <property type="match status" value="1"/>
</dbReference>
<evidence type="ECO:0000313" key="8">
    <source>
        <dbReference type="Proteomes" id="UP000828390"/>
    </source>
</evidence>
<dbReference type="InterPro" id="IPR037272">
    <property type="entry name" value="SNS_sf"/>
</dbReference>
<dbReference type="GO" id="GO:0005332">
    <property type="term" value="F:gamma-aminobutyric acid:sodium:chloride symporter activity"/>
    <property type="evidence" value="ECO:0007669"/>
    <property type="project" value="TreeGrafter"/>
</dbReference>
<dbReference type="EMBL" id="JAIWYP010000007">
    <property type="protein sequence ID" value="KAH3795137.1"/>
    <property type="molecule type" value="Genomic_DNA"/>
</dbReference>
<evidence type="ECO:0000256" key="6">
    <source>
        <dbReference type="SAM" id="Phobius"/>
    </source>
</evidence>
<keyword evidence="8" id="KW-1185">Reference proteome</keyword>
<gene>
    <name evidence="7" type="ORF">DPMN_148684</name>
</gene>
<keyword evidence="4 6" id="KW-1133">Transmembrane helix</keyword>
<evidence type="ECO:0000256" key="3">
    <source>
        <dbReference type="ARBA" id="ARBA00022692"/>
    </source>
</evidence>
<comment type="subcellular location">
    <subcellularLocation>
        <location evidence="1">Membrane</location>
        <topology evidence="1">Multi-pass membrane protein</topology>
    </subcellularLocation>
</comment>
<keyword evidence="3 6" id="KW-0812">Transmembrane</keyword>
<accession>A0A9D4FFZ9</accession>
<sequence>MVFEVVYFTVLGHFVLLFIFLVRGSILPGAVDGIKYYVTPDLGKLKDTKTKQKNEYNHGEKMADEYIWKKCFEDEYV</sequence>
<dbReference type="PANTHER" id="PTHR11616:SF265">
    <property type="entry name" value="TRANSPORTER"/>
    <property type="match status" value="1"/>
</dbReference>
<evidence type="ECO:0000256" key="1">
    <source>
        <dbReference type="ARBA" id="ARBA00004141"/>
    </source>
</evidence>
<name>A0A9D4FFZ9_DREPO</name>
<dbReference type="GO" id="GO:0043005">
    <property type="term" value="C:neuron projection"/>
    <property type="evidence" value="ECO:0007669"/>
    <property type="project" value="TreeGrafter"/>
</dbReference>
<keyword evidence="2" id="KW-0813">Transport</keyword>
<evidence type="ECO:0000256" key="5">
    <source>
        <dbReference type="ARBA" id="ARBA00023136"/>
    </source>
</evidence>
<evidence type="ECO:0000256" key="2">
    <source>
        <dbReference type="ARBA" id="ARBA00022448"/>
    </source>
</evidence>
<proteinExistence type="predicted"/>
<evidence type="ECO:0000313" key="7">
    <source>
        <dbReference type="EMBL" id="KAH3795137.1"/>
    </source>
</evidence>
<dbReference type="AlphaFoldDB" id="A0A9D4FFZ9"/>
<evidence type="ECO:0000256" key="4">
    <source>
        <dbReference type="ARBA" id="ARBA00022989"/>
    </source>
</evidence>
<dbReference type="Pfam" id="PF00209">
    <property type="entry name" value="SNF"/>
    <property type="match status" value="1"/>
</dbReference>
<reference evidence="7" key="2">
    <citation type="submission" date="2020-11" db="EMBL/GenBank/DDBJ databases">
        <authorList>
            <person name="McCartney M.A."/>
            <person name="Auch B."/>
            <person name="Kono T."/>
            <person name="Mallez S."/>
            <person name="Becker A."/>
            <person name="Gohl D.M."/>
            <person name="Silverstein K.A.T."/>
            <person name="Koren S."/>
            <person name="Bechman K.B."/>
            <person name="Herman A."/>
            <person name="Abrahante J.E."/>
            <person name="Garbe J."/>
        </authorList>
    </citation>
    <scope>NUCLEOTIDE SEQUENCE</scope>
    <source>
        <strain evidence="7">Duluth1</strain>
        <tissue evidence="7">Whole animal</tissue>
    </source>
</reference>
<dbReference type="Proteomes" id="UP000828390">
    <property type="component" value="Unassembled WGS sequence"/>
</dbReference>
<comment type="caution">
    <text evidence="7">The sequence shown here is derived from an EMBL/GenBank/DDBJ whole genome shotgun (WGS) entry which is preliminary data.</text>
</comment>
<reference evidence="7" key="1">
    <citation type="journal article" date="2019" name="bioRxiv">
        <title>The Genome of the Zebra Mussel, Dreissena polymorpha: A Resource for Invasive Species Research.</title>
        <authorList>
            <person name="McCartney M.A."/>
            <person name="Auch B."/>
            <person name="Kono T."/>
            <person name="Mallez S."/>
            <person name="Zhang Y."/>
            <person name="Obille A."/>
            <person name="Becker A."/>
            <person name="Abrahante J.E."/>
            <person name="Garbe J."/>
            <person name="Badalamenti J.P."/>
            <person name="Herman A."/>
            <person name="Mangelson H."/>
            <person name="Liachko I."/>
            <person name="Sullivan S."/>
            <person name="Sone E.D."/>
            <person name="Koren S."/>
            <person name="Silverstein K.A.T."/>
            <person name="Beckman K.B."/>
            <person name="Gohl D.M."/>
        </authorList>
    </citation>
    <scope>NUCLEOTIDE SEQUENCE</scope>
    <source>
        <strain evidence="7">Duluth1</strain>
        <tissue evidence="7">Whole animal</tissue>
    </source>
</reference>
<dbReference type="InterPro" id="IPR000175">
    <property type="entry name" value="Na/ntran_symport"/>
</dbReference>
<dbReference type="PROSITE" id="PS50267">
    <property type="entry name" value="NA_NEUROTRAN_SYMP_3"/>
    <property type="match status" value="1"/>
</dbReference>
<protein>
    <submittedName>
        <fullName evidence="7">Uncharacterized protein</fullName>
    </submittedName>
</protein>